<dbReference type="RefSeq" id="WP_337698490.1">
    <property type="nucleotide sequence ID" value="NZ_JBBEGN010000032.1"/>
</dbReference>
<name>A0ABU8MX61_9PSEU</name>
<organism evidence="1 2">
    <name type="scientific">Actinomycetospora aurantiaca</name>
    <dbReference type="NCBI Taxonomy" id="3129233"/>
    <lineage>
        <taxon>Bacteria</taxon>
        <taxon>Bacillati</taxon>
        <taxon>Actinomycetota</taxon>
        <taxon>Actinomycetes</taxon>
        <taxon>Pseudonocardiales</taxon>
        <taxon>Pseudonocardiaceae</taxon>
        <taxon>Actinomycetospora</taxon>
    </lineage>
</organism>
<gene>
    <name evidence="1" type="ORF">WCD74_29410</name>
</gene>
<sequence>MIVEASCRDRSEHAEDRSLAEAAAAVVVATDAWLEGGLCPATGLALVQNALPLTAGDDDGSRLQRRSHARAVVGLLLLVDGDGTAEAGDLAVRLHALLDAGSAGAGTDGGDHPEMVGAG</sequence>
<keyword evidence="2" id="KW-1185">Reference proteome</keyword>
<evidence type="ECO:0000313" key="1">
    <source>
        <dbReference type="EMBL" id="MEJ2871910.1"/>
    </source>
</evidence>
<reference evidence="1 2" key="1">
    <citation type="submission" date="2024-03" db="EMBL/GenBank/DDBJ databases">
        <title>Actinomycetospora sp. OC33-EN08, a novel actinomycete isolated from wild orchid (Aerides multiflora).</title>
        <authorList>
            <person name="Suriyachadkun C."/>
        </authorList>
    </citation>
    <scope>NUCLEOTIDE SEQUENCE [LARGE SCALE GENOMIC DNA]</scope>
    <source>
        <strain evidence="1 2">OC33-EN08</strain>
    </source>
</reference>
<protein>
    <submittedName>
        <fullName evidence="1">Uncharacterized protein</fullName>
    </submittedName>
</protein>
<proteinExistence type="predicted"/>
<dbReference type="EMBL" id="JBBEGN010000032">
    <property type="protein sequence ID" value="MEJ2871910.1"/>
    <property type="molecule type" value="Genomic_DNA"/>
</dbReference>
<dbReference type="Proteomes" id="UP001385809">
    <property type="component" value="Unassembled WGS sequence"/>
</dbReference>
<comment type="caution">
    <text evidence="1">The sequence shown here is derived from an EMBL/GenBank/DDBJ whole genome shotgun (WGS) entry which is preliminary data.</text>
</comment>
<accession>A0ABU8MX61</accession>
<evidence type="ECO:0000313" key="2">
    <source>
        <dbReference type="Proteomes" id="UP001385809"/>
    </source>
</evidence>